<dbReference type="EMBL" id="CP019609">
    <property type="protein sequence ID" value="AQP54342.1"/>
    <property type="molecule type" value="Genomic_DNA"/>
</dbReference>
<dbReference type="AlphaFoldDB" id="A0A1Q2D7L8"/>
<dbReference type="Proteomes" id="UP000188246">
    <property type="component" value="Chromosome"/>
</dbReference>
<dbReference type="KEGG" id="vpi:BW732_08980"/>
<evidence type="ECO:0000313" key="1">
    <source>
        <dbReference type="EMBL" id="AQP54342.1"/>
    </source>
</evidence>
<organism evidence="1 2">
    <name type="scientific">Vagococcus penaei</name>
    <dbReference type="NCBI Taxonomy" id="633807"/>
    <lineage>
        <taxon>Bacteria</taxon>
        <taxon>Bacillati</taxon>
        <taxon>Bacillota</taxon>
        <taxon>Bacilli</taxon>
        <taxon>Lactobacillales</taxon>
        <taxon>Enterococcaceae</taxon>
        <taxon>Vagococcus</taxon>
    </lineage>
</organism>
<keyword evidence="2" id="KW-1185">Reference proteome</keyword>
<sequence length="251" mass="28596">MTGRMIFKAEFFKYLQDKKYIGVTISLAVLNVLATIYFTYLIDHMTQSGNQMETIFNGVLVTFFIMCLFANIIFMFFYPFHLLAMDYKNDVMPLLLASGVNRRKLFFSKLGATFIWVIGITTILILIPGLIILFRLSQEASLSVLYANIIDTIRAENLSLIGLVFSFLLNYLNTLVLISLTTIMLKGRNLAILVYFGLYMCQSLILGFLQLIPIQLQFTQTGQFLLSSLALFFMTIIGVIVALMSMKRQNL</sequence>
<accession>A0A1Q2D7L8</accession>
<name>A0A1Q2D7L8_9ENTE</name>
<dbReference type="RefSeq" id="WP_077276419.1">
    <property type="nucleotide sequence ID" value="NZ_CP019609.1"/>
</dbReference>
<proteinExistence type="predicted"/>
<gene>
    <name evidence="1" type="ORF">BW732_08980</name>
</gene>
<evidence type="ECO:0000313" key="2">
    <source>
        <dbReference type="Proteomes" id="UP000188246"/>
    </source>
</evidence>
<reference evidence="1 2" key="1">
    <citation type="journal article" date="2010" name="Int. J. Syst. Evol. Microbiol.">
        <title>Vagococcus penaei sp. nov., isolated from spoilage microbiota of cooked shrimp (Penaeus vannamei).</title>
        <authorList>
            <person name="Jaffres E."/>
            <person name="Prevost H."/>
            <person name="Rossero A."/>
            <person name="Joffraud J.J."/>
            <person name="Dousset X."/>
        </authorList>
    </citation>
    <scope>NUCLEOTIDE SEQUENCE [LARGE SCALE GENOMIC DNA]</scope>
    <source>
        <strain evidence="1 2">CD276</strain>
    </source>
</reference>
<dbReference type="OrthoDB" id="2242834at2"/>
<protein>
    <submittedName>
        <fullName evidence="1">Uncharacterized protein</fullName>
    </submittedName>
</protein>
<dbReference type="STRING" id="633807.BW732_08980"/>